<dbReference type="CDD" id="cd00130">
    <property type="entry name" value="PAS"/>
    <property type="match status" value="1"/>
</dbReference>
<keyword evidence="5" id="KW-0808">Transferase</keyword>
<dbReference type="InterPro" id="IPR003661">
    <property type="entry name" value="HisK_dim/P_dom"/>
</dbReference>
<dbReference type="GO" id="GO:0000155">
    <property type="term" value="F:phosphorelay sensor kinase activity"/>
    <property type="evidence" value="ECO:0007669"/>
    <property type="project" value="InterPro"/>
</dbReference>
<evidence type="ECO:0000256" key="11">
    <source>
        <dbReference type="ARBA" id="ARBA00023012"/>
    </source>
</evidence>
<evidence type="ECO:0000256" key="5">
    <source>
        <dbReference type="ARBA" id="ARBA00022679"/>
    </source>
</evidence>
<dbReference type="InterPro" id="IPR035965">
    <property type="entry name" value="PAS-like_dom_sf"/>
</dbReference>
<evidence type="ECO:0000313" key="15">
    <source>
        <dbReference type="EMBL" id="QKF76121.1"/>
    </source>
</evidence>
<dbReference type="Proteomes" id="UP000503313">
    <property type="component" value="Chromosome"/>
</dbReference>
<evidence type="ECO:0000259" key="13">
    <source>
        <dbReference type="PROSITE" id="PS50109"/>
    </source>
</evidence>
<organism evidence="15 16">
    <name type="scientific">Arcobacter defluvii</name>
    <dbReference type="NCBI Taxonomy" id="873191"/>
    <lineage>
        <taxon>Bacteria</taxon>
        <taxon>Pseudomonadati</taxon>
        <taxon>Campylobacterota</taxon>
        <taxon>Epsilonproteobacteria</taxon>
        <taxon>Campylobacterales</taxon>
        <taxon>Arcobacteraceae</taxon>
        <taxon>Arcobacter</taxon>
    </lineage>
</organism>
<dbReference type="AlphaFoldDB" id="A0AAE7BB77"/>
<dbReference type="InterPro" id="IPR050351">
    <property type="entry name" value="BphY/WalK/GraS-like"/>
</dbReference>
<dbReference type="NCBIfam" id="TIGR00229">
    <property type="entry name" value="sensory_box"/>
    <property type="match status" value="2"/>
</dbReference>
<evidence type="ECO:0000259" key="14">
    <source>
        <dbReference type="PROSITE" id="PS50112"/>
    </source>
</evidence>
<keyword evidence="12" id="KW-0472">Membrane</keyword>
<comment type="catalytic activity">
    <reaction evidence="1">
        <text>ATP + protein L-histidine = ADP + protein N-phospho-L-histidine.</text>
        <dbReference type="EC" id="2.7.13.3"/>
    </reaction>
</comment>
<sequence length="472" mass="55585">MNIQQQTLLSTLFNESLDAILVLDLKTQKFILFNQKALELYNYTKEEFKEITPKDLTLEFLTPEEMKKRQKNILEKGWDRFKTKHKTKDGKALDVLIKSKRIELNVESILLYITVINLGKEQKIEQEFETIFYSSKDGIATIDLDGKFIRFNDSFKQLSEYSYNELINIPVFDLFHQENKEKIKELLPQVIKKKYIENFETTFITKYEKSMITYITMNLMPNQKEILLIIKDFTLLKLIDLEKKFKSLNELIQNISHQWKQPLSTISIIASGIKLQNELKLYDVSNLDNDMSKIVEITNYLSNIINNFDDMAFENLEKSYSLCQLMNEILHDMKNLLNKNHIKIITDYKIDNKVYIDKFRFSEAIKNILNNSIEAFIEKNIDNRIILIKTENIDNHITLKIQDNAGGVDEDILPKILEPYFTTKHQSQGTGLGLTNSYKIIVEMHKYLFSFDNCHIKFDNEEYKGFIVSITF</sequence>
<dbReference type="SMART" id="SM00091">
    <property type="entry name" value="PAS"/>
    <property type="match status" value="2"/>
</dbReference>
<evidence type="ECO:0000256" key="8">
    <source>
        <dbReference type="ARBA" id="ARBA00022777"/>
    </source>
</evidence>
<dbReference type="EMBL" id="CP053835">
    <property type="protein sequence ID" value="QKF76121.1"/>
    <property type="molecule type" value="Genomic_DNA"/>
</dbReference>
<dbReference type="InterPro" id="IPR004358">
    <property type="entry name" value="Sig_transdc_His_kin-like_C"/>
</dbReference>
<proteinExistence type="predicted"/>
<keyword evidence="9" id="KW-0067">ATP-binding</keyword>
<evidence type="ECO:0000313" key="16">
    <source>
        <dbReference type="Proteomes" id="UP000503313"/>
    </source>
</evidence>
<dbReference type="PRINTS" id="PR00344">
    <property type="entry name" value="BCTRLSENSOR"/>
</dbReference>
<keyword evidence="11" id="KW-0902">Two-component regulatory system</keyword>
<evidence type="ECO:0000256" key="6">
    <source>
        <dbReference type="ARBA" id="ARBA00022692"/>
    </source>
</evidence>
<evidence type="ECO:0000256" key="1">
    <source>
        <dbReference type="ARBA" id="ARBA00000085"/>
    </source>
</evidence>
<keyword evidence="6" id="KW-0812">Transmembrane</keyword>
<evidence type="ECO:0000256" key="12">
    <source>
        <dbReference type="ARBA" id="ARBA00023136"/>
    </source>
</evidence>
<keyword evidence="16" id="KW-1185">Reference proteome</keyword>
<evidence type="ECO:0000256" key="4">
    <source>
        <dbReference type="ARBA" id="ARBA00022553"/>
    </source>
</evidence>
<feature type="domain" description="PAS" evidence="14">
    <location>
        <begin position="124"/>
        <end position="194"/>
    </location>
</feature>
<evidence type="ECO:0000256" key="10">
    <source>
        <dbReference type="ARBA" id="ARBA00022989"/>
    </source>
</evidence>
<feature type="domain" description="PAS" evidence="14">
    <location>
        <begin position="5"/>
        <end position="73"/>
    </location>
</feature>
<dbReference type="GO" id="GO:0005524">
    <property type="term" value="F:ATP binding"/>
    <property type="evidence" value="ECO:0007669"/>
    <property type="project" value="UniProtKB-KW"/>
</dbReference>
<dbReference type="GO" id="GO:0030295">
    <property type="term" value="F:protein kinase activator activity"/>
    <property type="evidence" value="ECO:0007669"/>
    <property type="project" value="TreeGrafter"/>
</dbReference>
<dbReference type="PANTHER" id="PTHR42878:SF7">
    <property type="entry name" value="SENSOR HISTIDINE KINASE GLRK"/>
    <property type="match status" value="1"/>
</dbReference>
<accession>A0AAE7BB77</accession>
<dbReference type="SUPFAM" id="SSF55874">
    <property type="entry name" value="ATPase domain of HSP90 chaperone/DNA topoisomerase II/histidine kinase"/>
    <property type="match status" value="1"/>
</dbReference>
<evidence type="ECO:0000256" key="2">
    <source>
        <dbReference type="ARBA" id="ARBA00004141"/>
    </source>
</evidence>
<reference evidence="15 16" key="1">
    <citation type="submission" date="2020-05" db="EMBL/GenBank/DDBJ databases">
        <title>Complete genome sequencing of Campylobacter and Arcobacter type strains.</title>
        <authorList>
            <person name="Miller W.G."/>
            <person name="Yee E."/>
        </authorList>
    </citation>
    <scope>NUCLEOTIDE SEQUENCE [LARGE SCALE GENOMIC DNA]</scope>
    <source>
        <strain evidence="15 16">LMG 25694</strain>
    </source>
</reference>
<dbReference type="GO" id="GO:0016020">
    <property type="term" value="C:membrane"/>
    <property type="evidence" value="ECO:0007669"/>
    <property type="project" value="UniProtKB-SubCell"/>
</dbReference>
<dbReference type="Pfam" id="PF02518">
    <property type="entry name" value="HATPase_c"/>
    <property type="match status" value="1"/>
</dbReference>
<dbReference type="Pfam" id="PF13188">
    <property type="entry name" value="PAS_8"/>
    <property type="match status" value="1"/>
</dbReference>
<dbReference type="InterPro" id="IPR003594">
    <property type="entry name" value="HATPase_dom"/>
</dbReference>
<comment type="subcellular location">
    <subcellularLocation>
        <location evidence="2">Membrane</location>
        <topology evidence="2">Multi-pass membrane protein</topology>
    </subcellularLocation>
</comment>
<keyword evidence="7" id="KW-0547">Nucleotide-binding</keyword>
<dbReference type="InterPro" id="IPR005467">
    <property type="entry name" value="His_kinase_dom"/>
</dbReference>
<dbReference type="SUPFAM" id="SSF55785">
    <property type="entry name" value="PYP-like sensor domain (PAS domain)"/>
    <property type="match status" value="2"/>
</dbReference>
<protein>
    <recommendedName>
        <fullName evidence="3">histidine kinase</fullName>
        <ecNumber evidence="3">2.7.13.3</ecNumber>
    </recommendedName>
</protein>
<dbReference type="Gene3D" id="3.30.450.20">
    <property type="entry name" value="PAS domain"/>
    <property type="match status" value="2"/>
</dbReference>
<dbReference type="InterPro" id="IPR036890">
    <property type="entry name" value="HATPase_C_sf"/>
</dbReference>
<feature type="domain" description="Histidine kinase" evidence="13">
    <location>
        <begin position="254"/>
        <end position="472"/>
    </location>
</feature>
<gene>
    <name evidence="15" type="ORF">ADFLV_0049</name>
</gene>
<dbReference type="Pfam" id="PF13426">
    <property type="entry name" value="PAS_9"/>
    <property type="match status" value="1"/>
</dbReference>
<dbReference type="InterPro" id="IPR000014">
    <property type="entry name" value="PAS"/>
</dbReference>
<dbReference type="RefSeq" id="WP_129011425.1">
    <property type="nucleotide sequence ID" value="NZ_CP053835.1"/>
</dbReference>
<dbReference type="Gene3D" id="1.10.287.130">
    <property type="match status" value="1"/>
</dbReference>
<dbReference type="KEGG" id="adz:ADFLV_0049"/>
<dbReference type="GO" id="GO:0000156">
    <property type="term" value="F:phosphorelay response regulator activity"/>
    <property type="evidence" value="ECO:0007669"/>
    <property type="project" value="TreeGrafter"/>
</dbReference>
<evidence type="ECO:0000256" key="7">
    <source>
        <dbReference type="ARBA" id="ARBA00022741"/>
    </source>
</evidence>
<name>A0AAE7BB77_9BACT</name>
<dbReference type="Gene3D" id="3.30.565.10">
    <property type="entry name" value="Histidine kinase-like ATPase, C-terminal domain"/>
    <property type="match status" value="1"/>
</dbReference>
<keyword evidence="8" id="KW-0418">Kinase</keyword>
<dbReference type="GO" id="GO:0007234">
    <property type="term" value="P:osmosensory signaling via phosphorelay pathway"/>
    <property type="evidence" value="ECO:0007669"/>
    <property type="project" value="TreeGrafter"/>
</dbReference>
<dbReference type="SUPFAM" id="SSF47384">
    <property type="entry name" value="Homodimeric domain of signal transducing histidine kinase"/>
    <property type="match status" value="1"/>
</dbReference>
<dbReference type="SMART" id="SM00387">
    <property type="entry name" value="HATPase_c"/>
    <property type="match status" value="1"/>
</dbReference>
<dbReference type="EC" id="2.7.13.3" evidence="3"/>
<dbReference type="InterPro" id="IPR036097">
    <property type="entry name" value="HisK_dim/P_sf"/>
</dbReference>
<keyword evidence="4" id="KW-0597">Phosphoprotein</keyword>
<evidence type="ECO:0000256" key="3">
    <source>
        <dbReference type="ARBA" id="ARBA00012438"/>
    </source>
</evidence>
<dbReference type="PANTHER" id="PTHR42878">
    <property type="entry name" value="TWO-COMPONENT HISTIDINE KINASE"/>
    <property type="match status" value="1"/>
</dbReference>
<keyword evidence="10" id="KW-1133">Transmembrane helix</keyword>
<dbReference type="CDD" id="cd00082">
    <property type="entry name" value="HisKA"/>
    <property type="match status" value="1"/>
</dbReference>
<dbReference type="PROSITE" id="PS50112">
    <property type="entry name" value="PAS"/>
    <property type="match status" value="2"/>
</dbReference>
<evidence type="ECO:0000256" key="9">
    <source>
        <dbReference type="ARBA" id="ARBA00022840"/>
    </source>
</evidence>
<dbReference type="PROSITE" id="PS50109">
    <property type="entry name" value="HIS_KIN"/>
    <property type="match status" value="1"/>
</dbReference>